<dbReference type="AlphaFoldDB" id="A0A9D1FH33"/>
<feature type="signal peptide" evidence="1">
    <location>
        <begin position="1"/>
        <end position="24"/>
    </location>
</feature>
<reference evidence="2" key="2">
    <citation type="journal article" date="2021" name="PeerJ">
        <title>Extensive microbial diversity within the chicken gut microbiome revealed by metagenomics and culture.</title>
        <authorList>
            <person name="Gilroy R."/>
            <person name="Ravi A."/>
            <person name="Getino M."/>
            <person name="Pursley I."/>
            <person name="Horton D.L."/>
            <person name="Alikhan N.F."/>
            <person name="Baker D."/>
            <person name="Gharbi K."/>
            <person name="Hall N."/>
            <person name="Watson M."/>
            <person name="Adriaenssens E.M."/>
            <person name="Foster-Nyarko E."/>
            <person name="Jarju S."/>
            <person name="Secka A."/>
            <person name="Antonio M."/>
            <person name="Oren A."/>
            <person name="Chaudhuri R.R."/>
            <person name="La Ragione R."/>
            <person name="Hildebrand F."/>
            <person name="Pallen M.J."/>
        </authorList>
    </citation>
    <scope>NUCLEOTIDE SEQUENCE</scope>
    <source>
        <strain evidence="2">ChiGjej3B3-5194</strain>
    </source>
</reference>
<keyword evidence="1" id="KW-0732">Signal</keyword>
<dbReference type="Pfam" id="PF09923">
    <property type="entry name" value="DUF2155"/>
    <property type="match status" value="1"/>
</dbReference>
<reference evidence="2" key="1">
    <citation type="submission" date="2020-10" db="EMBL/GenBank/DDBJ databases">
        <authorList>
            <person name="Gilroy R."/>
        </authorList>
    </citation>
    <scope>NUCLEOTIDE SEQUENCE</scope>
    <source>
        <strain evidence="2">ChiGjej3B3-5194</strain>
    </source>
</reference>
<evidence type="ECO:0000256" key="1">
    <source>
        <dbReference type="SAM" id="SignalP"/>
    </source>
</evidence>
<comment type="caution">
    <text evidence="2">The sequence shown here is derived from an EMBL/GenBank/DDBJ whole genome shotgun (WGS) entry which is preliminary data.</text>
</comment>
<feature type="chain" id="PRO_5039525311" evidence="1">
    <location>
        <begin position="25"/>
        <end position="119"/>
    </location>
</feature>
<accession>A0A9D1FH33</accession>
<dbReference type="Proteomes" id="UP000886742">
    <property type="component" value="Unassembled WGS sequence"/>
</dbReference>
<protein>
    <submittedName>
        <fullName evidence="2">DUF2155 domain-containing protein</fullName>
    </submittedName>
</protein>
<dbReference type="InterPro" id="IPR019225">
    <property type="entry name" value="DUF2155"/>
</dbReference>
<evidence type="ECO:0000313" key="2">
    <source>
        <dbReference type="EMBL" id="HIS70993.1"/>
    </source>
</evidence>
<gene>
    <name evidence="2" type="ORF">IAD02_03335</name>
</gene>
<organism evidence="2 3">
    <name type="scientific">Candidatus Enterousia intestinigallinarum</name>
    <dbReference type="NCBI Taxonomy" id="2840790"/>
    <lineage>
        <taxon>Bacteria</taxon>
        <taxon>Pseudomonadati</taxon>
        <taxon>Pseudomonadota</taxon>
        <taxon>Alphaproteobacteria</taxon>
        <taxon>Candidatus Enterousia</taxon>
    </lineage>
</organism>
<dbReference type="EMBL" id="DVJI01000012">
    <property type="protein sequence ID" value="HIS70993.1"/>
    <property type="molecule type" value="Genomic_DNA"/>
</dbReference>
<proteinExistence type="predicted"/>
<evidence type="ECO:0000313" key="3">
    <source>
        <dbReference type="Proteomes" id="UP000886742"/>
    </source>
</evidence>
<sequence length="119" mass="13405">MKKQFLIGFFCIFTGLMGIAPAHAYIDRDAAVIRIMNKAAGKVQTVTLPVGQNAQYEKLNMVVRSCKQTDPFDAEDFFMFIEINKSDSGQIFSGWMSANEPGDNPLQNADYDLWLVRCE</sequence>
<name>A0A9D1FH33_9PROT</name>